<protein>
    <submittedName>
        <fullName evidence="1">Uncharacterized protein</fullName>
    </submittedName>
</protein>
<name>A0AAE4ZCA6_9BACT</name>
<dbReference type="AlphaFoldDB" id="A0AAE4ZCA6"/>
<evidence type="ECO:0000313" key="2">
    <source>
        <dbReference type="Proteomes" id="UP000702544"/>
    </source>
</evidence>
<sequence length="56" mass="6173">MDQRERLQLAAQAGTYIAKVPELEERIRQLEAAVAKMQAAMRQPQTSEEGGDGDEG</sequence>
<dbReference type="EMBL" id="JAACAK010000148">
    <property type="protein sequence ID" value="NIR76752.1"/>
    <property type="molecule type" value="Genomic_DNA"/>
</dbReference>
<organism evidence="1 2">
    <name type="scientific">Candidatus Kutchimonas denitrificans</name>
    <dbReference type="NCBI Taxonomy" id="3056748"/>
    <lineage>
        <taxon>Bacteria</taxon>
        <taxon>Pseudomonadati</taxon>
        <taxon>Gemmatimonadota</taxon>
        <taxon>Gemmatimonadia</taxon>
        <taxon>Candidatus Palauibacterales</taxon>
        <taxon>Candidatus Palauibacteraceae</taxon>
        <taxon>Candidatus Kutchimonas</taxon>
    </lineage>
</organism>
<reference evidence="1 2" key="1">
    <citation type="submission" date="2020-01" db="EMBL/GenBank/DDBJ databases">
        <title>Genomes assembled from Gulf of Kutch pelagic sediment metagenomes.</title>
        <authorList>
            <person name="Chandrashekar M."/>
            <person name="Mahajan M.S."/>
            <person name="Dave K.J."/>
            <person name="Vatsa P."/>
            <person name="Nathani N.M."/>
        </authorList>
    </citation>
    <scope>NUCLEOTIDE SEQUENCE [LARGE SCALE GENOMIC DNA]</scope>
    <source>
        <strain evidence="1">KS3-K002</strain>
    </source>
</reference>
<evidence type="ECO:0000313" key="1">
    <source>
        <dbReference type="EMBL" id="NIR76752.1"/>
    </source>
</evidence>
<comment type="caution">
    <text evidence="1">The sequence shown here is derived from an EMBL/GenBank/DDBJ whole genome shotgun (WGS) entry which is preliminary data.</text>
</comment>
<gene>
    <name evidence="1" type="ORF">GWO12_16875</name>
</gene>
<proteinExistence type="predicted"/>
<dbReference type="Proteomes" id="UP000702544">
    <property type="component" value="Unassembled WGS sequence"/>
</dbReference>
<accession>A0AAE4ZCA6</accession>